<evidence type="ECO:0000313" key="2">
    <source>
        <dbReference type="Proteomes" id="UP000217277"/>
    </source>
</evidence>
<organism evidence="1 2">
    <name type="scientific">Pseudoalteromonas agarivorans DSM 14585</name>
    <dbReference type="NCBI Taxonomy" id="1312369"/>
    <lineage>
        <taxon>Bacteria</taxon>
        <taxon>Pseudomonadati</taxon>
        <taxon>Pseudomonadota</taxon>
        <taxon>Gammaproteobacteria</taxon>
        <taxon>Alteromonadales</taxon>
        <taxon>Pseudoalteromonadaceae</taxon>
        <taxon>Pseudoalteromonas</taxon>
    </lineage>
</organism>
<name>A0ACA8DVZ2_9GAMM</name>
<reference evidence="1" key="1">
    <citation type="submission" date="2015-03" db="EMBL/GenBank/DDBJ databases">
        <authorList>
            <person name="Xie B.-B."/>
            <person name="Rong J.-C."/>
            <person name="Qin Q.-L."/>
            <person name="Zhang Y.-Z."/>
        </authorList>
    </citation>
    <scope>NUCLEOTIDE SEQUENCE</scope>
    <source>
        <strain evidence="1">DSM 14585</strain>
    </source>
</reference>
<sequence>MAEIENRPSNFIRTRIDEDLASGKHATTHTRFPPEPNGFLHIGHAKSICLNFGIAKDYDGLCNLRFDDTNPEKEDINYVNSIKEDVQWLGFNWSGEIKYSSNYFDTLYGYAVELIEKGLAYVCFLTADQAREYRGTLKEPGKNSPYRDTSVEENLALFEKMRAGEFKEGECVLRAKIDMASSFMVLRDPIIYRVRFAHHHQTGDKWCIYPMYDFTHCISDALEGITHSLCTLEFQDNRRLYDWVLDNISLECHPQQIEFSRLNLEYTIMSKRKLNDLVVNNYVEGWDDPRMPTIAGLRRRGYTPASIREFCLRIGVTKQENMVEMGMLEACIREDLNENAPRAMAVLDPVKVVIENFDAEKVETLSVANHPNKEEMGRREVPFTRELFIEREDFREEANNKFKRLVLDKEVRLRGAYVIKAQRVEKNENGEITTIYCTYDNETLGKNPSDGRKVKGVIHWVSAPESVNAEVRLYDRLFNVPNPGAAEEFESTLNPDSLVVLENAKLEASLAKAEPAQGFQFERTGYFSRDTKSENLVFNQTVGLRDSWAKIEKQ</sequence>
<dbReference type="Proteomes" id="UP000217277">
    <property type="component" value="Chromosome I"/>
</dbReference>
<dbReference type="EMBL" id="CP011011">
    <property type="protein sequence ID" value="ATC82211.1"/>
    <property type="molecule type" value="Genomic_DNA"/>
</dbReference>
<proteinExistence type="predicted"/>
<keyword evidence="2" id="KW-1185">Reference proteome</keyword>
<protein>
    <submittedName>
        <fullName evidence="1">Glutaminyl-tRNA synthetase</fullName>
    </submittedName>
</protein>
<gene>
    <name evidence="1" type="primary">glnS</name>
    <name evidence="1" type="ORF">PAGA_a1857</name>
</gene>
<accession>A0ACA8DVZ2</accession>
<evidence type="ECO:0000313" key="1">
    <source>
        <dbReference type="EMBL" id="ATC82211.1"/>
    </source>
</evidence>